<accession>A0A3N3DTH4</accession>
<feature type="transmembrane region" description="Helical" evidence="2">
    <location>
        <begin position="12"/>
        <end position="30"/>
    </location>
</feature>
<gene>
    <name evidence="4" type="ORF">EGH82_21485</name>
</gene>
<keyword evidence="2" id="KW-0812">Transmembrane</keyword>
<dbReference type="AlphaFoldDB" id="A0A3N3DTH4"/>
<proteinExistence type="predicted"/>
<dbReference type="RefSeq" id="WP_123783621.1">
    <property type="nucleotide sequence ID" value="NZ_RKIK01000115.1"/>
</dbReference>
<evidence type="ECO:0000256" key="1">
    <source>
        <dbReference type="SAM" id="MobiDB-lite"/>
    </source>
</evidence>
<organism evidence="4 5">
    <name type="scientific">Vibrio ponticus</name>
    <dbReference type="NCBI Taxonomy" id="265668"/>
    <lineage>
        <taxon>Bacteria</taxon>
        <taxon>Pseudomonadati</taxon>
        <taxon>Pseudomonadota</taxon>
        <taxon>Gammaproteobacteria</taxon>
        <taxon>Vibrionales</taxon>
        <taxon>Vibrionaceae</taxon>
        <taxon>Vibrio</taxon>
    </lineage>
</organism>
<dbReference type="InterPro" id="IPR002035">
    <property type="entry name" value="VWF_A"/>
</dbReference>
<keyword evidence="2" id="KW-1133">Transmembrane helix</keyword>
<feature type="region of interest" description="Disordered" evidence="1">
    <location>
        <begin position="399"/>
        <end position="430"/>
    </location>
</feature>
<dbReference type="PROSITE" id="PS50234">
    <property type="entry name" value="VWFA"/>
    <property type="match status" value="1"/>
</dbReference>
<dbReference type="SUPFAM" id="SSF53300">
    <property type="entry name" value="vWA-like"/>
    <property type="match status" value="1"/>
</dbReference>
<sequence>MKHRIYRQKGVAGIMFVLMVPVLFGVFALGSDGAKVLQHQARIQDAAEVAALALSAHADPNLLSESAVQANKSADYGSEVNRKIVADIFAAYFPKQNIVTANDLKTLTIERTTCESCGANYSKAMEYNVKVSLDFDTWFPSNSSSAGFTETVDIGGQATSEKYESQPVDLMLVADYSGSMLEPHDDENILPRYRRLQNIVKDVLTELDISNNNYRIFNVEDRNRVGIVPFNHYAHRRYADALGCDVIQAYQPSGLNEQLVNIEHVVFDNNGYLFDRSGGNANGGSIVAGDNSFVSTVNNIDVTFETDTIADANSALNQSESVCANRDESYLTNFYSMALTDNLVPPRNGQQATNTSLERRFSAFLPQGGTAAYQGLIEGYKLLKNGVNKKRLLVILSDGEDSPEHSPEGGGGPVSTASDSDSDSESGDSEAILSSYQRIGEKLINEYGLCREIKAGLSEGGYDTTLYFIAFDYQIDPTSGHVNRNNALENCVGPGNVIYETSEDVIKTTILSLVSEEIGHLK</sequence>
<keyword evidence="2" id="KW-0472">Membrane</keyword>
<feature type="domain" description="VWFA" evidence="3">
    <location>
        <begin position="169"/>
        <end position="231"/>
    </location>
</feature>
<dbReference type="InterPro" id="IPR036465">
    <property type="entry name" value="vWFA_dom_sf"/>
</dbReference>
<dbReference type="Gene3D" id="3.40.50.410">
    <property type="entry name" value="von Willebrand factor, type A domain"/>
    <property type="match status" value="2"/>
</dbReference>
<protein>
    <recommendedName>
        <fullName evidence="3">VWFA domain-containing protein</fullName>
    </recommendedName>
</protein>
<evidence type="ECO:0000313" key="5">
    <source>
        <dbReference type="Proteomes" id="UP000278792"/>
    </source>
</evidence>
<name>A0A3N3DTH4_9VIBR</name>
<evidence type="ECO:0000256" key="2">
    <source>
        <dbReference type="SAM" id="Phobius"/>
    </source>
</evidence>
<evidence type="ECO:0000313" key="4">
    <source>
        <dbReference type="EMBL" id="ROV57770.1"/>
    </source>
</evidence>
<dbReference type="EMBL" id="RKIK01000115">
    <property type="protein sequence ID" value="ROV57770.1"/>
    <property type="molecule type" value="Genomic_DNA"/>
</dbReference>
<comment type="caution">
    <text evidence="4">The sequence shown here is derived from an EMBL/GenBank/DDBJ whole genome shotgun (WGS) entry which is preliminary data.</text>
</comment>
<reference evidence="4 5" key="1">
    <citation type="submission" date="2018-11" db="EMBL/GenBank/DDBJ databases">
        <title>Vibrio ponticus strain CAIM 1751 pathogenic for the snapper Lutjanus guttatus.</title>
        <authorList>
            <person name="Soto-Rodriguez S."/>
            <person name="Lozano-Olvera R."/>
            <person name="Gomez-Gil B."/>
        </authorList>
    </citation>
    <scope>NUCLEOTIDE SEQUENCE [LARGE SCALE GENOMIC DNA]</scope>
    <source>
        <strain evidence="4 5">CAIM 1751</strain>
    </source>
</reference>
<evidence type="ECO:0000259" key="3">
    <source>
        <dbReference type="PROSITE" id="PS50234"/>
    </source>
</evidence>
<dbReference type="Proteomes" id="UP000278792">
    <property type="component" value="Unassembled WGS sequence"/>
</dbReference>